<organism evidence="3">
    <name type="scientific">bioreactor metagenome</name>
    <dbReference type="NCBI Taxonomy" id="1076179"/>
    <lineage>
        <taxon>unclassified sequences</taxon>
        <taxon>metagenomes</taxon>
        <taxon>ecological metagenomes</taxon>
    </lineage>
</organism>
<dbReference type="InterPro" id="IPR052389">
    <property type="entry name" value="Sec_Metab_Biosynth-Assoc"/>
</dbReference>
<accession>A0A645CVP7</accession>
<dbReference type="AlphaFoldDB" id="A0A645CVP7"/>
<evidence type="ECO:0000259" key="2">
    <source>
        <dbReference type="Pfam" id="PF20789"/>
    </source>
</evidence>
<sequence length="278" mass="30681">MTNQAKIHPLDDALQLAVREPGVYTGRTTEAYWNMVGPFGGITAATMLQAVLQHRQLLGDPLSLTVNFAGAVAQGEFTIRATPVRTNRSTQHWMLTLEQPGPDGEPVVATTATAVTAVRRETWGVSDTPMPVVAARPAECERAEPAFRAQWLSAYEIRPVSGNLPTVWDDRGDDSLSQLWVRDAPERTLDFAALAAVSDVFFPRIWLRRARRVPAGTVSITTYFHASGAQLAQSGTGYLFAQARAQEFRNGFCDQTAQLWNEDGLMLTTSHQIVYYKE</sequence>
<reference evidence="3" key="1">
    <citation type="submission" date="2019-08" db="EMBL/GenBank/DDBJ databases">
        <authorList>
            <person name="Kucharzyk K."/>
            <person name="Murdoch R.W."/>
            <person name="Higgins S."/>
            <person name="Loffler F."/>
        </authorList>
    </citation>
    <scope>NUCLEOTIDE SEQUENCE</scope>
</reference>
<dbReference type="PANTHER" id="PTHR38110">
    <property type="entry name" value="CHROMOSOME 23, WHOLE GENOME SHOTGUN SEQUENCE"/>
    <property type="match status" value="1"/>
</dbReference>
<protein>
    <recommendedName>
        <fullName evidence="4">Acyl-CoA thioesterase</fullName>
    </recommendedName>
</protein>
<feature type="domain" description="Acyl-CoA thioesterase-like N-terminal HotDog" evidence="1">
    <location>
        <begin position="30"/>
        <end position="114"/>
    </location>
</feature>
<dbReference type="InterPro" id="IPR049450">
    <property type="entry name" value="ACOT8-like_C"/>
</dbReference>
<feature type="domain" description="Acyl-CoA thioesterase-like C-terminal" evidence="2">
    <location>
        <begin position="139"/>
        <end position="275"/>
    </location>
</feature>
<evidence type="ECO:0008006" key="4">
    <source>
        <dbReference type="Google" id="ProtNLM"/>
    </source>
</evidence>
<dbReference type="Pfam" id="PF13622">
    <property type="entry name" value="4HBT_3"/>
    <property type="match status" value="1"/>
</dbReference>
<dbReference type="SUPFAM" id="SSF54637">
    <property type="entry name" value="Thioesterase/thiol ester dehydrase-isomerase"/>
    <property type="match status" value="2"/>
</dbReference>
<evidence type="ECO:0000313" key="3">
    <source>
        <dbReference type="EMBL" id="MPM80981.1"/>
    </source>
</evidence>
<gene>
    <name evidence="3" type="ORF">SDC9_128032</name>
</gene>
<dbReference type="InterPro" id="IPR042171">
    <property type="entry name" value="Acyl-CoA_hotdog"/>
</dbReference>
<dbReference type="EMBL" id="VSSQ01030446">
    <property type="protein sequence ID" value="MPM80981.1"/>
    <property type="molecule type" value="Genomic_DNA"/>
</dbReference>
<name>A0A645CVP7_9ZZZZ</name>
<dbReference type="Gene3D" id="2.40.160.210">
    <property type="entry name" value="Acyl-CoA thioesterase, double hotdog domain"/>
    <property type="match status" value="1"/>
</dbReference>
<comment type="caution">
    <text evidence="3">The sequence shown here is derived from an EMBL/GenBank/DDBJ whole genome shotgun (WGS) entry which is preliminary data.</text>
</comment>
<dbReference type="InterPro" id="IPR049449">
    <property type="entry name" value="TesB_ACOT8-like_N"/>
</dbReference>
<proteinExistence type="predicted"/>
<dbReference type="Pfam" id="PF20789">
    <property type="entry name" value="4HBT_3C"/>
    <property type="match status" value="1"/>
</dbReference>
<dbReference type="InterPro" id="IPR029069">
    <property type="entry name" value="HotDog_dom_sf"/>
</dbReference>
<dbReference type="PANTHER" id="PTHR38110:SF1">
    <property type="entry name" value="THIOESTERASE DOMAIN-CONTAINING PROTEIN"/>
    <property type="match status" value="1"/>
</dbReference>
<evidence type="ECO:0000259" key="1">
    <source>
        <dbReference type="Pfam" id="PF13622"/>
    </source>
</evidence>